<feature type="transmembrane region" description="Helical" evidence="1">
    <location>
        <begin position="298"/>
        <end position="317"/>
    </location>
</feature>
<evidence type="ECO:0000313" key="2">
    <source>
        <dbReference type="EMBL" id="MBS5413569.1"/>
    </source>
</evidence>
<evidence type="ECO:0000313" key="3">
    <source>
        <dbReference type="Proteomes" id="UP000782901"/>
    </source>
</evidence>
<feature type="transmembrane region" description="Helical" evidence="1">
    <location>
        <begin position="196"/>
        <end position="216"/>
    </location>
</feature>
<proteinExistence type="predicted"/>
<evidence type="ECO:0000256" key="1">
    <source>
        <dbReference type="SAM" id="Phobius"/>
    </source>
</evidence>
<keyword evidence="1" id="KW-0472">Membrane</keyword>
<dbReference type="InterPro" id="IPR049458">
    <property type="entry name" value="EpsG-like"/>
</dbReference>
<comment type="caution">
    <text evidence="2">The sequence shown here is derived from an EMBL/GenBank/DDBJ whole genome shotgun (WGS) entry which is preliminary data.</text>
</comment>
<accession>A0A943DZV8</accession>
<gene>
    <name evidence="2" type="ORF">KHY35_23140</name>
</gene>
<keyword evidence="1" id="KW-1133">Transmembrane helix</keyword>
<dbReference type="Proteomes" id="UP000782901">
    <property type="component" value="Unassembled WGS sequence"/>
</dbReference>
<feature type="transmembrane region" description="Helical" evidence="1">
    <location>
        <begin position="273"/>
        <end position="291"/>
    </location>
</feature>
<feature type="transmembrane region" description="Helical" evidence="1">
    <location>
        <begin position="163"/>
        <end position="184"/>
    </location>
</feature>
<feature type="transmembrane region" description="Helical" evidence="1">
    <location>
        <begin position="114"/>
        <end position="132"/>
    </location>
</feature>
<dbReference type="AlphaFoldDB" id="A0A943DZV8"/>
<protein>
    <submittedName>
        <fullName evidence="2">EpsG family protein</fullName>
    </submittedName>
</protein>
<reference evidence="2" key="1">
    <citation type="submission" date="2021-02" db="EMBL/GenBank/DDBJ databases">
        <title>Infant gut strain persistence is associated with maternal origin, phylogeny, and functional potential including surface adhesion and iron acquisition.</title>
        <authorList>
            <person name="Lou Y.C."/>
        </authorList>
    </citation>
    <scope>NUCLEOTIDE SEQUENCE</scope>
    <source>
        <strain evidence="2">L3_082_243G1_dasL3_082_243G1_maxbin2.maxbin.015s ta_sub</strain>
    </source>
</reference>
<feature type="transmembrane region" description="Helical" evidence="1">
    <location>
        <begin position="138"/>
        <end position="156"/>
    </location>
</feature>
<dbReference type="EMBL" id="JAGZEE010000063">
    <property type="protein sequence ID" value="MBS5413569.1"/>
    <property type="molecule type" value="Genomic_DNA"/>
</dbReference>
<keyword evidence="1" id="KW-0812">Transmembrane</keyword>
<dbReference type="Pfam" id="PF14897">
    <property type="entry name" value="EpsG"/>
    <property type="match status" value="1"/>
</dbReference>
<feature type="transmembrane region" description="Helical" evidence="1">
    <location>
        <begin position="80"/>
        <end position="102"/>
    </location>
</feature>
<name>A0A943DZV8_BACT4</name>
<feature type="transmembrane region" description="Helical" evidence="1">
    <location>
        <begin position="323"/>
        <end position="346"/>
    </location>
</feature>
<feature type="transmembrane region" description="Helical" evidence="1">
    <location>
        <begin position="6"/>
        <end position="22"/>
    </location>
</feature>
<organism evidence="2 3">
    <name type="scientific">Bacteroides thetaiotaomicron</name>
    <dbReference type="NCBI Taxonomy" id="818"/>
    <lineage>
        <taxon>Bacteria</taxon>
        <taxon>Pseudomonadati</taxon>
        <taxon>Bacteroidota</taxon>
        <taxon>Bacteroidia</taxon>
        <taxon>Bacteroidales</taxon>
        <taxon>Bacteroidaceae</taxon>
        <taxon>Bacteroides</taxon>
    </lineage>
</organism>
<sequence>MAPYYILFILLLLLAFLELSGYKHNSKIFLFGLCYIMLVIFAGFRYFPDQGDYSEYYRAFEDVTKVGLESQFEFEPGYMILMWIISWFTNDVASFFVILAMIGVGLNFVGIKRYIPKYVFLAIMCYFVHTYIMREMGAVRAGVAAGICFLSLKYVEECRLGRFILGVICAVCFHLSAIVFFLVYPIYQLNWRVRTMWFILFLCMAIGLIMPLGRVLSTMPFVNDISRLSGYAKDINVALGVFSNPTTLKQLVFISGGLLFYDRLSRKIPHYRVLITSYLLSVCWLMIWNDFPIFSGRFAMYFSVTEIALIPCFLYLFNRYSKYVIISVFILFSFVVLYLNGITYLTKEAGYFPYKMIVLY</sequence>
<feature type="transmembrane region" description="Helical" evidence="1">
    <location>
        <begin position="29"/>
        <end position="47"/>
    </location>
</feature>
<dbReference type="RefSeq" id="WP_349050296.1">
    <property type="nucleotide sequence ID" value="NZ_JBBNLY010000024.1"/>
</dbReference>